<organism evidence="1 2">
    <name type="scientific">Phaeosphaeria nodorum (strain SN15 / ATCC MYA-4574 / FGSC 10173)</name>
    <name type="common">Glume blotch fungus</name>
    <name type="synonym">Parastagonospora nodorum</name>
    <dbReference type="NCBI Taxonomy" id="321614"/>
    <lineage>
        <taxon>Eukaryota</taxon>
        <taxon>Fungi</taxon>
        <taxon>Dikarya</taxon>
        <taxon>Ascomycota</taxon>
        <taxon>Pezizomycotina</taxon>
        <taxon>Dothideomycetes</taxon>
        <taxon>Pleosporomycetidae</taxon>
        <taxon>Pleosporales</taxon>
        <taxon>Pleosporineae</taxon>
        <taxon>Phaeosphaeriaceae</taxon>
        <taxon>Parastagonospora</taxon>
    </lineage>
</organism>
<name>A0A7U2IDA1_PHANO</name>
<protein>
    <submittedName>
        <fullName evidence="1">Uncharacterized protein</fullName>
    </submittedName>
</protein>
<keyword evidence="2" id="KW-1185">Reference proteome</keyword>
<accession>A0A7U2IDA1</accession>
<dbReference type="VEuPathDB" id="FungiDB:JI435_162470"/>
<sequence length="73" mass="8426">LLKVPLQLHCRMHVPLLKDEEDTAINKRYGASDLASELSTRSTLGTSQIPNRLRRQRQSDSYDSAYVLLRGRW</sequence>
<dbReference type="EMBL" id="CP069045">
    <property type="protein sequence ID" value="QRD07701.1"/>
    <property type="molecule type" value="Genomic_DNA"/>
</dbReference>
<feature type="non-terminal residue" evidence="1">
    <location>
        <position position="1"/>
    </location>
</feature>
<gene>
    <name evidence="1" type="ORF">JI435_162470</name>
</gene>
<evidence type="ECO:0000313" key="2">
    <source>
        <dbReference type="Proteomes" id="UP000663193"/>
    </source>
</evidence>
<dbReference type="Proteomes" id="UP000663193">
    <property type="component" value="Chromosome 23"/>
</dbReference>
<dbReference type="AlphaFoldDB" id="A0A7U2IDA1"/>
<proteinExistence type="predicted"/>
<reference evidence="2" key="1">
    <citation type="journal article" date="2021" name="BMC Genomics">
        <title>Chromosome-level genome assembly and manually-curated proteome of model necrotroph Parastagonospora nodorum Sn15 reveals a genome-wide trove of candidate effector homologs, and redundancy of virulence-related functions within an accessory chromosome.</title>
        <authorList>
            <person name="Bertazzoni S."/>
            <person name="Jones D.A.B."/>
            <person name="Phan H.T."/>
            <person name="Tan K.-C."/>
            <person name="Hane J.K."/>
        </authorList>
    </citation>
    <scope>NUCLEOTIDE SEQUENCE [LARGE SCALE GENOMIC DNA]</scope>
    <source>
        <strain evidence="2">SN15 / ATCC MYA-4574 / FGSC 10173)</strain>
    </source>
</reference>
<evidence type="ECO:0000313" key="1">
    <source>
        <dbReference type="EMBL" id="QRD07701.1"/>
    </source>
</evidence>